<dbReference type="InterPro" id="IPR020904">
    <property type="entry name" value="Sc_DH/Rdtase_CS"/>
</dbReference>
<dbReference type="Proteomes" id="UP000002710">
    <property type="component" value="Chromosome"/>
</dbReference>
<dbReference type="PANTHER" id="PTHR42879:SF2">
    <property type="entry name" value="3-OXOACYL-[ACYL-CARRIER-PROTEIN] REDUCTASE FABG"/>
    <property type="match status" value="1"/>
</dbReference>
<gene>
    <name evidence="2" type="ordered locus">Dde_2658</name>
</gene>
<dbReference type="Gene3D" id="3.40.50.720">
    <property type="entry name" value="NAD(P)-binding Rossmann-like Domain"/>
    <property type="match status" value="1"/>
</dbReference>
<dbReference type="InterPro" id="IPR036291">
    <property type="entry name" value="NAD(P)-bd_dom_sf"/>
</dbReference>
<dbReference type="SUPFAM" id="SSF51735">
    <property type="entry name" value="NAD(P)-binding Rossmann-fold domains"/>
    <property type="match status" value="1"/>
</dbReference>
<dbReference type="eggNOG" id="COG1028">
    <property type="taxonomic scope" value="Bacteria"/>
</dbReference>
<reference evidence="2 3" key="1">
    <citation type="journal article" date="2011" name="J. Bacteriol.">
        <title>Complete genome sequence and updated annotation of Desulfovibrio alaskensis G20.</title>
        <authorList>
            <person name="Hauser L.J."/>
            <person name="Land M.L."/>
            <person name="Brown S.D."/>
            <person name="Larimer F."/>
            <person name="Keller K.L."/>
            <person name="Rapp-Giles B.J."/>
            <person name="Price M.N."/>
            <person name="Lin M."/>
            <person name="Bruce D.C."/>
            <person name="Detter J.C."/>
            <person name="Tapia R."/>
            <person name="Han C.S."/>
            <person name="Goodwin L.A."/>
            <person name="Cheng J.F."/>
            <person name="Pitluck S."/>
            <person name="Copeland A."/>
            <person name="Lucas S."/>
            <person name="Nolan M."/>
            <person name="Lapidus A.L."/>
            <person name="Palumbo A.V."/>
            <person name="Wall J.D."/>
        </authorList>
    </citation>
    <scope>NUCLEOTIDE SEQUENCE [LARGE SCALE GENOMIC DNA]</scope>
    <source>
        <strain evidence="3">ATCC BAA 1058 / DSM 17464 / G20</strain>
    </source>
</reference>
<dbReference type="PRINTS" id="PR00081">
    <property type="entry name" value="GDHRDH"/>
</dbReference>
<evidence type="ECO:0000256" key="1">
    <source>
        <dbReference type="ARBA" id="ARBA00006484"/>
    </source>
</evidence>
<accession>Q30XZ2</accession>
<dbReference type="PROSITE" id="PS00061">
    <property type="entry name" value="ADH_SHORT"/>
    <property type="match status" value="1"/>
</dbReference>
<proteinExistence type="inferred from homology"/>
<comment type="similarity">
    <text evidence="1">Belongs to the short-chain dehydrogenases/reductases (SDR) family.</text>
</comment>
<dbReference type="RefSeq" id="WP_011368488.1">
    <property type="nucleotide sequence ID" value="NC_007519.1"/>
</dbReference>
<dbReference type="GO" id="GO:0032787">
    <property type="term" value="P:monocarboxylic acid metabolic process"/>
    <property type="evidence" value="ECO:0007669"/>
    <property type="project" value="UniProtKB-ARBA"/>
</dbReference>
<dbReference type="HOGENOM" id="CLU_087871_0_0_7"/>
<dbReference type="STRING" id="207559.Dde_2658"/>
<protein>
    <submittedName>
        <fullName evidence="2">Short-chain dehydrogenase/reductase SDR</fullName>
    </submittedName>
</protein>
<sequence>MRLSHTRGCVLVAGGGSALGTASATLLARAGVPLCLTAGSAEAAARIHNAFSAAHLSCPPVLIVRMEDTTRADALPEQAAAAAGMPAAYLLDLMHTDHESLLASASPDTISAYIEANITWRARLVRAVSRHMLHRRCGRMVFVSSTAAALPAAGQGLYAAAKLAAEALYRSTGTELAARGITTCSLRLGYVAAGRGARYLKQHPDLLQRIPLQRAVDVHEAAGALAFLLSDGAAAINATAITMDGGLTACK</sequence>
<evidence type="ECO:0000313" key="3">
    <source>
        <dbReference type="Proteomes" id="UP000002710"/>
    </source>
</evidence>
<name>Q30XZ2_OLEA2</name>
<dbReference type="InterPro" id="IPR002347">
    <property type="entry name" value="SDR_fam"/>
</dbReference>
<dbReference type="EMBL" id="CP000112">
    <property type="protein sequence ID" value="ABB39454.1"/>
    <property type="molecule type" value="Genomic_DNA"/>
</dbReference>
<dbReference type="KEGG" id="dde:Dde_2658"/>
<evidence type="ECO:0000313" key="2">
    <source>
        <dbReference type="EMBL" id="ABB39454.1"/>
    </source>
</evidence>
<dbReference type="InterPro" id="IPR050259">
    <property type="entry name" value="SDR"/>
</dbReference>
<organism evidence="2 3">
    <name type="scientific">Oleidesulfovibrio alaskensis (strain ATCC BAA-1058 / DSM 17464 / G20)</name>
    <name type="common">Desulfovibrio alaskensis</name>
    <dbReference type="NCBI Taxonomy" id="207559"/>
    <lineage>
        <taxon>Bacteria</taxon>
        <taxon>Pseudomonadati</taxon>
        <taxon>Thermodesulfobacteriota</taxon>
        <taxon>Desulfovibrionia</taxon>
        <taxon>Desulfovibrionales</taxon>
        <taxon>Desulfovibrionaceae</taxon>
        <taxon>Oleidesulfovibrio</taxon>
    </lineage>
</organism>
<dbReference type="Pfam" id="PF13561">
    <property type="entry name" value="adh_short_C2"/>
    <property type="match status" value="1"/>
</dbReference>
<dbReference type="AlphaFoldDB" id="Q30XZ2"/>
<dbReference type="PANTHER" id="PTHR42879">
    <property type="entry name" value="3-OXOACYL-(ACYL-CARRIER-PROTEIN) REDUCTASE"/>
    <property type="match status" value="1"/>
</dbReference>
<keyword evidence="3" id="KW-1185">Reference proteome</keyword>